<dbReference type="Gene3D" id="3.30.420.10">
    <property type="entry name" value="Ribonuclease H-like superfamily/Ribonuclease H"/>
    <property type="match status" value="1"/>
</dbReference>
<proteinExistence type="predicted"/>
<protein>
    <recommendedName>
        <fullName evidence="5">RNase H type-1 domain-containing protein</fullName>
    </recommendedName>
</protein>
<dbReference type="SUPFAM" id="SSF53098">
    <property type="entry name" value="Ribonuclease H-like"/>
    <property type="match status" value="1"/>
</dbReference>
<dbReference type="Proteomes" id="UP000298061">
    <property type="component" value="Unassembled WGS sequence"/>
</dbReference>
<feature type="domain" description="Reverse transcriptase" evidence="1">
    <location>
        <begin position="192"/>
        <end position="470"/>
    </location>
</feature>
<evidence type="ECO:0000313" key="3">
    <source>
        <dbReference type="EMBL" id="TFY75555.1"/>
    </source>
</evidence>
<dbReference type="InterPro" id="IPR012337">
    <property type="entry name" value="RNaseH-like_sf"/>
</dbReference>
<evidence type="ECO:0000259" key="1">
    <source>
        <dbReference type="PROSITE" id="PS50878"/>
    </source>
</evidence>
<dbReference type="CDD" id="cd09276">
    <property type="entry name" value="Rnase_HI_RT_non_LTR"/>
    <property type="match status" value="1"/>
</dbReference>
<name>A0A4Y9ZLR3_9AGAM</name>
<evidence type="ECO:0008006" key="5">
    <source>
        <dbReference type="Google" id="ProtNLM"/>
    </source>
</evidence>
<dbReference type="PANTHER" id="PTHR33481">
    <property type="entry name" value="REVERSE TRANSCRIPTASE"/>
    <property type="match status" value="1"/>
</dbReference>
<gene>
    <name evidence="3" type="ORF">EWM64_g8458</name>
</gene>
<accession>A0A4Y9ZLR3</accession>
<dbReference type="CDD" id="cd01650">
    <property type="entry name" value="RT_nLTR_like"/>
    <property type="match status" value="1"/>
</dbReference>
<dbReference type="GO" id="GO:0004523">
    <property type="term" value="F:RNA-DNA hybrid ribonuclease activity"/>
    <property type="evidence" value="ECO:0007669"/>
    <property type="project" value="InterPro"/>
</dbReference>
<dbReference type="SUPFAM" id="SSF56672">
    <property type="entry name" value="DNA/RNA polymerases"/>
    <property type="match status" value="1"/>
</dbReference>
<dbReference type="Pfam" id="PF00078">
    <property type="entry name" value="RVT_1"/>
    <property type="match status" value="1"/>
</dbReference>
<feature type="non-terminal residue" evidence="3">
    <location>
        <position position="838"/>
    </location>
</feature>
<reference evidence="3 4" key="1">
    <citation type="submission" date="2019-02" db="EMBL/GenBank/DDBJ databases">
        <title>Genome sequencing of the rare red list fungi Hericium alpestre (H. flagellum).</title>
        <authorList>
            <person name="Buettner E."/>
            <person name="Kellner H."/>
        </authorList>
    </citation>
    <scope>NUCLEOTIDE SEQUENCE [LARGE SCALE GENOMIC DNA]</scope>
    <source>
        <strain evidence="3 4">DSM 108284</strain>
    </source>
</reference>
<dbReference type="STRING" id="135208.A0A4Y9ZLR3"/>
<evidence type="ECO:0000259" key="2">
    <source>
        <dbReference type="PROSITE" id="PS50879"/>
    </source>
</evidence>
<sequence length="838" mass="93105">MHGHYRTASIHYSFPSLIIAVLPYLPPDHVSPSSCAVRCCALWESNKRYNKAIHAAKTQYWEDWLEEVDGADVWTANQYLTQPSMDGGQSRIPMLQRQLNGSAMQPVTSNGDKSQLLASAFFPPPPAVSSVTADAEYPDPLPDLAPFSCARIKVQLAKLSAFKAPGPDGIPNVVLIRSADHIVHHLHRIFEASLRLNTYYTPWQESITVVLCKPGKPRYDLLKAYRPIALLNTLGKVLSMLVAEQLTFLGEEHGLLPATHFGGRPGRTTTDAMHLLVQTVKDAWRQSKVVSALFLDIEGAFPNAVTDRLIHNLWQRRIPQVYTDFVGHMLRGRSTCLRFDDFISDLIAIANGIGQGDPMSMILYLYYDADILDILQNHSCSERAMAFVDDSVLIAIGSNFEATHQTLRDMMTQPGGAIEWSVAHNSHFEFSKLALLNFSPIGSSKKGTTLVLPNAEVEPADSTCYLGVMFDAHLTWKVQYQYAVKKGNVWALALHRLARPSRGMTAQHVRQLYIAVAIPKMLYAIDVWCIQAALEAEQACSDIICVYSDGSAHGGGVGAAAVLLRVGRAPRKLQYHLGSNTKHTVFEAELATALLALELIRTETDASKSTSVAIDNQAAIHALSCTKPKPGHHLAAAFHSEAARLKAMQQGRGYQLRIRWIAGHEGCEGNEMADVEAKAAAEGEGSSTDQLLKYLQKLIPDSLLAIKQAFLKTIRTRWEMQWRADARCTNLKQLDDKLPGKSFMSLLNKADSLCRAHASLLFQLRVGHVPLNAYLHRFSKPEDRQPKGCPNCNYGEEDVWHIIMQCPVWLQEWDALKWALKIHCLLQFNNLLTSNKAV</sequence>
<evidence type="ECO:0000313" key="4">
    <source>
        <dbReference type="Proteomes" id="UP000298061"/>
    </source>
</evidence>
<dbReference type="InterPro" id="IPR002156">
    <property type="entry name" value="RNaseH_domain"/>
</dbReference>
<keyword evidence="4" id="KW-1185">Reference proteome</keyword>
<comment type="caution">
    <text evidence="3">The sequence shown here is derived from an EMBL/GenBank/DDBJ whole genome shotgun (WGS) entry which is preliminary data.</text>
</comment>
<dbReference type="EMBL" id="SFCI01001525">
    <property type="protein sequence ID" value="TFY75555.1"/>
    <property type="molecule type" value="Genomic_DNA"/>
</dbReference>
<organism evidence="3 4">
    <name type="scientific">Hericium alpestre</name>
    <dbReference type="NCBI Taxonomy" id="135208"/>
    <lineage>
        <taxon>Eukaryota</taxon>
        <taxon>Fungi</taxon>
        <taxon>Dikarya</taxon>
        <taxon>Basidiomycota</taxon>
        <taxon>Agaricomycotina</taxon>
        <taxon>Agaricomycetes</taxon>
        <taxon>Russulales</taxon>
        <taxon>Hericiaceae</taxon>
        <taxon>Hericium</taxon>
    </lineage>
</organism>
<dbReference type="OrthoDB" id="412006at2759"/>
<dbReference type="PROSITE" id="PS50878">
    <property type="entry name" value="RT_POL"/>
    <property type="match status" value="1"/>
</dbReference>
<feature type="domain" description="RNase H type-1" evidence="2">
    <location>
        <begin position="540"/>
        <end position="682"/>
    </location>
</feature>
<dbReference type="AlphaFoldDB" id="A0A4Y9ZLR3"/>
<dbReference type="Pfam" id="PF00075">
    <property type="entry name" value="RNase_H"/>
    <property type="match status" value="1"/>
</dbReference>
<dbReference type="InterPro" id="IPR036397">
    <property type="entry name" value="RNaseH_sf"/>
</dbReference>
<dbReference type="InterPro" id="IPR000477">
    <property type="entry name" value="RT_dom"/>
</dbReference>
<dbReference type="InterPro" id="IPR043502">
    <property type="entry name" value="DNA/RNA_pol_sf"/>
</dbReference>
<dbReference type="PANTHER" id="PTHR33481:SF1">
    <property type="entry name" value="ENDONUCLEASE_EXONUCLEASE_PHOSPHATASE DOMAIN-CONTAINING PROTEIN-RELATED"/>
    <property type="match status" value="1"/>
</dbReference>
<dbReference type="GO" id="GO:0003676">
    <property type="term" value="F:nucleic acid binding"/>
    <property type="evidence" value="ECO:0007669"/>
    <property type="project" value="InterPro"/>
</dbReference>
<dbReference type="PROSITE" id="PS50879">
    <property type="entry name" value="RNASE_H_1"/>
    <property type="match status" value="1"/>
</dbReference>